<gene>
    <name evidence="5" type="ORF">HY912_04875</name>
</gene>
<dbReference type="EMBL" id="JACRDE010000143">
    <property type="protein sequence ID" value="MBI5248807.1"/>
    <property type="molecule type" value="Genomic_DNA"/>
</dbReference>
<evidence type="ECO:0000256" key="3">
    <source>
        <dbReference type="ARBA" id="ARBA00022840"/>
    </source>
</evidence>
<dbReference type="AlphaFoldDB" id="A0A9D6V005"/>
<dbReference type="GO" id="GO:0005886">
    <property type="term" value="C:plasma membrane"/>
    <property type="evidence" value="ECO:0007669"/>
    <property type="project" value="TreeGrafter"/>
</dbReference>
<evidence type="ECO:0000256" key="1">
    <source>
        <dbReference type="ARBA" id="ARBA00022448"/>
    </source>
</evidence>
<dbReference type="GO" id="GO:0042941">
    <property type="term" value="P:D-alanine transmembrane transport"/>
    <property type="evidence" value="ECO:0007669"/>
    <property type="project" value="TreeGrafter"/>
</dbReference>
<proteinExistence type="predicted"/>
<dbReference type="GO" id="GO:0015808">
    <property type="term" value="P:L-alanine transport"/>
    <property type="evidence" value="ECO:0007669"/>
    <property type="project" value="TreeGrafter"/>
</dbReference>
<dbReference type="SUPFAM" id="SSF52540">
    <property type="entry name" value="P-loop containing nucleoside triphosphate hydrolases"/>
    <property type="match status" value="1"/>
</dbReference>
<name>A0A9D6V005_9BACT</name>
<sequence length="257" mass="28052">MPLLSVAKLSIHFGGLAALINCSFDVEQGKIFSLIGPNGAGKTTVFNIINGIYKADRGKILFDGTDITHLAPHNVARLGVARTFQNIELFSKMTVLENVLVGQHIHLCSGILSGGLLLGRVRAEEKLAREEANNIFDFLGLTDYRSHLVSDLPHGIQTRVEMARALAAKPKILLLDEPAGGLNPQETQVLMQLIERIRSDLKITVLLVEHDMAVVMGLSDRICVLHFGQKIAEGSPGEIQKHPRVTEAYLGETVEHA</sequence>
<dbReference type="PROSITE" id="PS50893">
    <property type="entry name" value="ABC_TRANSPORTER_2"/>
    <property type="match status" value="1"/>
</dbReference>
<dbReference type="GO" id="GO:0005524">
    <property type="term" value="F:ATP binding"/>
    <property type="evidence" value="ECO:0007669"/>
    <property type="project" value="UniProtKB-KW"/>
</dbReference>
<dbReference type="GO" id="GO:0016887">
    <property type="term" value="F:ATP hydrolysis activity"/>
    <property type="evidence" value="ECO:0007669"/>
    <property type="project" value="InterPro"/>
</dbReference>
<evidence type="ECO:0000313" key="5">
    <source>
        <dbReference type="EMBL" id="MBI5248807.1"/>
    </source>
</evidence>
<dbReference type="GO" id="GO:0005304">
    <property type="term" value="F:L-valine transmembrane transporter activity"/>
    <property type="evidence" value="ECO:0007669"/>
    <property type="project" value="TreeGrafter"/>
</dbReference>
<dbReference type="GO" id="GO:0015192">
    <property type="term" value="F:L-phenylalanine transmembrane transporter activity"/>
    <property type="evidence" value="ECO:0007669"/>
    <property type="project" value="TreeGrafter"/>
</dbReference>
<keyword evidence="3 5" id="KW-0067">ATP-binding</keyword>
<dbReference type="Pfam" id="PF00005">
    <property type="entry name" value="ABC_tran"/>
    <property type="match status" value="1"/>
</dbReference>
<dbReference type="PANTHER" id="PTHR45772">
    <property type="entry name" value="CONSERVED COMPONENT OF ABC TRANSPORTER FOR NATURAL AMINO ACIDS-RELATED"/>
    <property type="match status" value="1"/>
</dbReference>
<evidence type="ECO:0000313" key="6">
    <source>
        <dbReference type="Proteomes" id="UP000807825"/>
    </source>
</evidence>
<comment type="caution">
    <text evidence="5">The sequence shown here is derived from an EMBL/GenBank/DDBJ whole genome shotgun (WGS) entry which is preliminary data.</text>
</comment>
<protein>
    <submittedName>
        <fullName evidence="5">ABC transporter ATP-binding protein</fullName>
    </submittedName>
</protein>
<dbReference type="GO" id="GO:1903806">
    <property type="term" value="P:L-isoleucine import across plasma membrane"/>
    <property type="evidence" value="ECO:0007669"/>
    <property type="project" value="TreeGrafter"/>
</dbReference>
<feature type="domain" description="ABC transporter" evidence="4">
    <location>
        <begin position="1"/>
        <end position="252"/>
    </location>
</feature>
<accession>A0A9D6V005</accession>
<evidence type="ECO:0000259" key="4">
    <source>
        <dbReference type="PROSITE" id="PS50893"/>
    </source>
</evidence>
<keyword evidence="2" id="KW-0547">Nucleotide-binding</keyword>
<dbReference type="InterPro" id="IPR003593">
    <property type="entry name" value="AAA+_ATPase"/>
</dbReference>
<dbReference type="CDD" id="cd03219">
    <property type="entry name" value="ABC_Mj1267_LivG_branched"/>
    <property type="match status" value="1"/>
</dbReference>
<dbReference type="Pfam" id="PF12399">
    <property type="entry name" value="BCA_ABC_TP_C"/>
    <property type="match status" value="1"/>
</dbReference>
<dbReference type="InterPro" id="IPR051120">
    <property type="entry name" value="ABC_AA/LPS_Transport"/>
</dbReference>
<keyword evidence="1" id="KW-0813">Transport</keyword>
<dbReference type="Proteomes" id="UP000807825">
    <property type="component" value="Unassembled WGS sequence"/>
</dbReference>
<dbReference type="Gene3D" id="3.40.50.300">
    <property type="entry name" value="P-loop containing nucleotide triphosphate hydrolases"/>
    <property type="match status" value="1"/>
</dbReference>
<dbReference type="GO" id="GO:0015188">
    <property type="term" value="F:L-isoleucine transmembrane transporter activity"/>
    <property type="evidence" value="ECO:0007669"/>
    <property type="project" value="TreeGrafter"/>
</dbReference>
<dbReference type="FunFam" id="3.40.50.300:FF:000421">
    <property type="entry name" value="Branched-chain amino acid ABC transporter ATP-binding protein"/>
    <property type="match status" value="1"/>
</dbReference>
<dbReference type="PANTHER" id="PTHR45772:SF7">
    <property type="entry name" value="AMINO ACID ABC TRANSPORTER ATP-BINDING PROTEIN"/>
    <property type="match status" value="1"/>
</dbReference>
<dbReference type="SMART" id="SM00382">
    <property type="entry name" value="AAA"/>
    <property type="match status" value="1"/>
</dbReference>
<reference evidence="5" key="1">
    <citation type="submission" date="2020-07" db="EMBL/GenBank/DDBJ databases">
        <title>Huge and variable diversity of episymbiotic CPR bacteria and DPANN archaea in groundwater ecosystems.</title>
        <authorList>
            <person name="He C.Y."/>
            <person name="Keren R."/>
            <person name="Whittaker M."/>
            <person name="Farag I.F."/>
            <person name="Doudna J."/>
            <person name="Cate J.H.D."/>
            <person name="Banfield J.F."/>
        </authorList>
    </citation>
    <scope>NUCLEOTIDE SEQUENCE</scope>
    <source>
        <strain evidence="5">NC_groundwater_1664_Pr3_B-0.1um_52_9</strain>
    </source>
</reference>
<evidence type="ECO:0000256" key="2">
    <source>
        <dbReference type="ARBA" id="ARBA00022741"/>
    </source>
</evidence>
<dbReference type="InterPro" id="IPR027417">
    <property type="entry name" value="P-loop_NTPase"/>
</dbReference>
<dbReference type="InterPro" id="IPR003439">
    <property type="entry name" value="ABC_transporter-like_ATP-bd"/>
</dbReference>
<dbReference type="GO" id="GO:1903805">
    <property type="term" value="P:L-valine import across plasma membrane"/>
    <property type="evidence" value="ECO:0007669"/>
    <property type="project" value="TreeGrafter"/>
</dbReference>
<dbReference type="InterPro" id="IPR032823">
    <property type="entry name" value="BCA_ABC_TP_C"/>
</dbReference>
<organism evidence="5 6">
    <name type="scientific">Desulfomonile tiedjei</name>
    <dbReference type="NCBI Taxonomy" id="2358"/>
    <lineage>
        <taxon>Bacteria</taxon>
        <taxon>Pseudomonadati</taxon>
        <taxon>Thermodesulfobacteriota</taxon>
        <taxon>Desulfomonilia</taxon>
        <taxon>Desulfomonilales</taxon>
        <taxon>Desulfomonilaceae</taxon>
        <taxon>Desulfomonile</taxon>
    </lineage>
</organism>